<proteinExistence type="predicted"/>
<evidence type="ECO:0000313" key="3">
    <source>
        <dbReference type="Proteomes" id="UP001066276"/>
    </source>
</evidence>
<evidence type="ECO:0000313" key="2">
    <source>
        <dbReference type="EMBL" id="KAJ1175774.1"/>
    </source>
</evidence>
<organism evidence="2 3">
    <name type="scientific">Pleurodeles waltl</name>
    <name type="common">Iberian ribbed newt</name>
    <dbReference type="NCBI Taxonomy" id="8319"/>
    <lineage>
        <taxon>Eukaryota</taxon>
        <taxon>Metazoa</taxon>
        <taxon>Chordata</taxon>
        <taxon>Craniata</taxon>
        <taxon>Vertebrata</taxon>
        <taxon>Euteleostomi</taxon>
        <taxon>Amphibia</taxon>
        <taxon>Batrachia</taxon>
        <taxon>Caudata</taxon>
        <taxon>Salamandroidea</taxon>
        <taxon>Salamandridae</taxon>
        <taxon>Pleurodelinae</taxon>
        <taxon>Pleurodeles</taxon>
    </lineage>
</organism>
<sequence length="80" mass="9105">MDTKEMLDVMLQREELKPISKTTFLKSKIMEITENANCNGRRLNASATRIAEEKHSGTPERAKERPLVDPTGIKYRSRSG</sequence>
<accession>A0AAV7TGT1</accession>
<keyword evidence="3" id="KW-1185">Reference proteome</keyword>
<dbReference type="Proteomes" id="UP001066276">
    <property type="component" value="Chromosome 3_2"/>
</dbReference>
<dbReference type="EMBL" id="JANPWB010000006">
    <property type="protein sequence ID" value="KAJ1175774.1"/>
    <property type="molecule type" value="Genomic_DNA"/>
</dbReference>
<evidence type="ECO:0000256" key="1">
    <source>
        <dbReference type="SAM" id="MobiDB-lite"/>
    </source>
</evidence>
<feature type="region of interest" description="Disordered" evidence="1">
    <location>
        <begin position="51"/>
        <end position="80"/>
    </location>
</feature>
<gene>
    <name evidence="2" type="ORF">NDU88_001059</name>
</gene>
<dbReference type="AlphaFoldDB" id="A0AAV7TGT1"/>
<feature type="compositionally biased region" description="Basic and acidic residues" evidence="1">
    <location>
        <begin position="51"/>
        <end position="67"/>
    </location>
</feature>
<reference evidence="2" key="1">
    <citation type="journal article" date="2022" name="bioRxiv">
        <title>Sequencing and chromosome-scale assembly of the giantPleurodeles waltlgenome.</title>
        <authorList>
            <person name="Brown T."/>
            <person name="Elewa A."/>
            <person name="Iarovenko S."/>
            <person name="Subramanian E."/>
            <person name="Araus A.J."/>
            <person name="Petzold A."/>
            <person name="Susuki M."/>
            <person name="Suzuki K.-i.T."/>
            <person name="Hayashi T."/>
            <person name="Toyoda A."/>
            <person name="Oliveira C."/>
            <person name="Osipova E."/>
            <person name="Leigh N.D."/>
            <person name="Simon A."/>
            <person name="Yun M.H."/>
        </authorList>
    </citation>
    <scope>NUCLEOTIDE SEQUENCE</scope>
    <source>
        <strain evidence="2">20211129_DDA</strain>
        <tissue evidence="2">Liver</tissue>
    </source>
</reference>
<name>A0AAV7TGT1_PLEWA</name>
<protein>
    <submittedName>
        <fullName evidence="2">Uncharacterized protein</fullName>
    </submittedName>
</protein>
<comment type="caution">
    <text evidence="2">The sequence shown here is derived from an EMBL/GenBank/DDBJ whole genome shotgun (WGS) entry which is preliminary data.</text>
</comment>